<keyword evidence="2" id="KW-1185">Reference proteome</keyword>
<dbReference type="AlphaFoldDB" id="A0A1M7PPL1"/>
<name>A0A1M7PPL1_9ACTN</name>
<protein>
    <recommendedName>
        <fullName evidence="3">Transcriptional regulator</fullName>
    </recommendedName>
</protein>
<dbReference type="OrthoDB" id="4255734at2"/>
<evidence type="ECO:0000313" key="2">
    <source>
        <dbReference type="Proteomes" id="UP000184440"/>
    </source>
</evidence>
<proteinExistence type="predicted"/>
<sequence>MVESRNARLAARMADLGLTREGLAREVNRVVAGTRSPIAAVATERWVYLLLSGRTRWPRAHYRAALEEIFGCTALDLGFIPPLGKPGACRRVPTRSKEVDVDRRRFLYLAGALGAATVTLPDVRTGARIGLADLERLRAPLHELCVFDQQHGAANLVGAATQAGALVSDVLRHGTMSGRVRRSAYTLQGEYMTAAAWFSLDSDNLPSAGRYLDRALTVAAMAQDPLLQGDIWNLMAYRASEAGNWNEVLTIAQAGLASTGARREPRIAAIMHGWAAKSYAAQGYQGWSTRAIGRAHDAVNKVTQPPAAEWLTFVDHSEVDAFASNAARRMGRYREADDLAQRAALATPPGRDRNRISRTLMSVQARLGLGEVDGAAEAAETPLQKLPALRSDRLLRRMHDVRKEFAAWREVSSARDWVDRFDATTAA</sequence>
<evidence type="ECO:0008006" key="3">
    <source>
        <dbReference type="Google" id="ProtNLM"/>
    </source>
</evidence>
<dbReference type="RefSeq" id="WP_143175173.1">
    <property type="nucleotide sequence ID" value="NZ_FRCS01000003.1"/>
</dbReference>
<evidence type="ECO:0000313" key="1">
    <source>
        <dbReference type="EMBL" id="SHN19279.1"/>
    </source>
</evidence>
<dbReference type="Proteomes" id="UP000184440">
    <property type="component" value="Unassembled WGS sequence"/>
</dbReference>
<organism evidence="1 2">
    <name type="scientific">Cryptosporangium aurantiacum</name>
    <dbReference type="NCBI Taxonomy" id="134849"/>
    <lineage>
        <taxon>Bacteria</taxon>
        <taxon>Bacillati</taxon>
        <taxon>Actinomycetota</taxon>
        <taxon>Actinomycetes</taxon>
        <taxon>Cryptosporangiales</taxon>
        <taxon>Cryptosporangiaceae</taxon>
        <taxon>Cryptosporangium</taxon>
    </lineage>
</organism>
<reference evidence="1 2" key="1">
    <citation type="submission" date="2016-11" db="EMBL/GenBank/DDBJ databases">
        <authorList>
            <person name="Jaros S."/>
            <person name="Januszkiewicz K."/>
            <person name="Wedrychowicz H."/>
        </authorList>
    </citation>
    <scope>NUCLEOTIDE SEQUENCE [LARGE SCALE GENOMIC DNA]</scope>
    <source>
        <strain evidence="1 2">DSM 46144</strain>
    </source>
</reference>
<dbReference type="EMBL" id="FRCS01000003">
    <property type="protein sequence ID" value="SHN19279.1"/>
    <property type="molecule type" value="Genomic_DNA"/>
</dbReference>
<gene>
    <name evidence="1" type="ORF">SAMN05443668_103561</name>
</gene>
<accession>A0A1M7PPL1</accession>
<dbReference type="STRING" id="134849.SAMN05443668_103561"/>